<dbReference type="SUPFAM" id="SSF53850">
    <property type="entry name" value="Periplasmic binding protein-like II"/>
    <property type="match status" value="1"/>
</dbReference>
<sequence>MPWVIIGDYDSPGTGSTGCCPGRRLKNRLCSLSGICSLAGIACRLAVKQNVQITYLYRCSSCPAALDPSHSALELELHRCVGSQLPVVTRNVESHEIEPLRNTDSLSIFHIPAGKRGDSLVRRIVDMLNPRQPRKHLHKYLFIWPDAGQNQLLDLFSSCWNKQMLYGLAITSRDNGIFDFDPFALGGLQVVQRTGNDLIYSDKMGNLRGYPLRFSMFADPLIAVPREPVETAGYKAVDGVAARVTARMLNASVTYVIPADNESYGRCLPGGNYTGAVKDLVGGHTHFGANSRFVLDCIWPEVEVLYPQTRRILYLVVPASGIQPEYLIFVRVFRRSVWHLLLATLLTVVLIFWLMQRLQKRVPRKNVIQFQATWYEILEMFGKTHVGEPAERFSSFSSMRTFLMGWILFSYVLTTIYFAKLESGFVRPSYEAQLDQLAGLGQLDVRIYAVTTMYDAVRSTLSEDQYRLLESRSRQLPLGVATSYYQLLVSRRDRRSAFILRDFHARDFLARTYNAQAERPAYHIVKEYLRSMLCTYILPRGSPFLHRFQTLFTGFHEHGFFEHWRQMDLITRDGTSPNAEEFYEELGDQTDLDPAATEPAVRRKKRVVLTLDILQGAFYLWSVGIGLSCVGFALEQVHHFWKRRTNRSLA</sequence>
<dbReference type="AlphaFoldDB" id="A0A6P4IB80"/>
<evidence type="ECO:0000256" key="2">
    <source>
        <dbReference type="ARBA" id="ARBA00022475"/>
    </source>
</evidence>
<keyword evidence="7" id="KW-0325">Glycoprotein</keyword>
<name>A0A6P4IB80_DROKI</name>
<accession>A0A6P4IB80</accession>
<dbReference type="Gene3D" id="1.10.287.70">
    <property type="match status" value="1"/>
</dbReference>
<evidence type="ECO:0000256" key="4">
    <source>
        <dbReference type="ARBA" id="ARBA00022989"/>
    </source>
</evidence>
<evidence type="ECO:0000256" key="7">
    <source>
        <dbReference type="ARBA" id="ARBA00023180"/>
    </source>
</evidence>
<comment type="subcellular location">
    <subcellularLocation>
        <location evidence="1">Cell membrane</location>
        <topology evidence="1">Multi-pass membrane protein</topology>
    </subcellularLocation>
</comment>
<dbReference type="PANTHER" id="PTHR42643">
    <property type="entry name" value="IONOTROPIC RECEPTOR 20A-RELATED"/>
    <property type="match status" value="1"/>
</dbReference>
<dbReference type="GO" id="GO:0005886">
    <property type="term" value="C:plasma membrane"/>
    <property type="evidence" value="ECO:0007669"/>
    <property type="project" value="UniProtKB-SubCell"/>
</dbReference>
<reference evidence="10" key="1">
    <citation type="submission" date="2025-08" db="UniProtKB">
        <authorList>
            <consortium name="RefSeq"/>
        </authorList>
    </citation>
    <scope>IDENTIFICATION</scope>
    <source>
        <strain evidence="10">14028-0561.14</strain>
        <tissue evidence="10">Whole fly</tissue>
    </source>
</reference>
<dbReference type="InterPro" id="IPR052192">
    <property type="entry name" value="Insect_Ionotropic_Sensory_Rcpt"/>
</dbReference>
<keyword evidence="9" id="KW-1185">Reference proteome</keyword>
<feature type="transmembrane region" description="Helical" evidence="8">
    <location>
        <begin position="401"/>
        <end position="419"/>
    </location>
</feature>
<keyword evidence="6" id="KW-0675">Receptor</keyword>
<keyword evidence="2" id="KW-1003">Cell membrane</keyword>
<organism evidence="9 10">
    <name type="scientific">Drosophila kikkawai</name>
    <name type="common">Fruit fly</name>
    <dbReference type="NCBI Taxonomy" id="30033"/>
    <lineage>
        <taxon>Eukaryota</taxon>
        <taxon>Metazoa</taxon>
        <taxon>Ecdysozoa</taxon>
        <taxon>Arthropoda</taxon>
        <taxon>Hexapoda</taxon>
        <taxon>Insecta</taxon>
        <taxon>Pterygota</taxon>
        <taxon>Neoptera</taxon>
        <taxon>Endopterygota</taxon>
        <taxon>Diptera</taxon>
        <taxon>Brachycera</taxon>
        <taxon>Muscomorpha</taxon>
        <taxon>Ephydroidea</taxon>
        <taxon>Drosophilidae</taxon>
        <taxon>Drosophila</taxon>
        <taxon>Sophophora</taxon>
    </lineage>
</organism>
<evidence type="ECO:0000256" key="1">
    <source>
        <dbReference type="ARBA" id="ARBA00004651"/>
    </source>
</evidence>
<feature type="transmembrane region" description="Helical" evidence="8">
    <location>
        <begin position="337"/>
        <end position="355"/>
    </location>
</feature>
<keyword evidence="5 8" id="KW-0472">Membrane</keyword>
<evidence type="ECO:0000313" key="9">
    <source>
        <dbReference type="Proteomes" id="UP001652661"/>
    </source>
</evidence>
<dbReference type="Proteomes" id="UP001652661">
    <property type="component" value="Chromosome 3L"/>
</dbReference>
<evidence type="ECO:0000256" key="8">
    <source>
        <dbReference type="SAM" id="Phobius"/>
    </source>
</evidence>
<dbReference type="PANTHER" id="PTHR42643:SF31">
    <property type="entry name" value="IONOTROPIC RECEPTOR 68B-RELATED"/>
    <property type="match status" value="1"/>
</dbReference>
<evidence type="ECO:0000256" key="3">
    <source>
        <dbReference type="ARBA" id="ARBA00022692"/>
    </source>
</evidence>
<proteinExistence type="predicted"/>
<feature type="transmembrane region" description="Helical" evidence="8">
    <location>
        <begin position="613"/>
        <end position="634"/>
    </location>
</feature>
<evidence type="ECO:0000256" key="5">
    <source>
        <dbReference type="ARBA" id="ARBA00023136"/>
    </source>
</evidence>
<keyword evidence="3 8" id="KW-0812">Transmembrane</keyword>
<protein>
    <submittedName>
        <fullName evidence="10">Uncharacterized protein Ir68b</fullName>
    </submittedName>
</protein>
<gene>
    <name evidence="10" type="primary">Ir68b</name>
</gene>
<evidence type="ECO:0000256" key="6">
    <source>
        <dbReference type="ARBA" id="ARBA00023170"/>
    </source>
</evidence>
<dbReference type="RefSeq" id="XP_017021024.1">
    <property type="nucleotide sequence ID" value="XM_017165535.1"/>
</dbReference>
<evidence type="ECO:0000313" key="10">
    <source>
        <dbReference type="RefSeq" id="XP_017021024.1"/>
    </source>
</evidence>
<keyword evidence="4 8" id="KW-1133">Transmembrane helix</keyword>
<dbReference type="OrthoDB" id="6353409at2759"/>